<feature type="signal peptide" evidence="2">
    <location>
        <begin position="1"/>
        <end position="23"/>
    </location>
</feature>
<evidence type="ECO:0008006" key="5">
    <source>
        <dbReference type="Google" id="ProtNLM"/>
    </source>
</evidence>
<protein>
    <recommendedName>
        <fullName evidence="5">Lipoprotein</fullName>
    </recommendedName>
</protein>
<name>A0A917EV42_HALAA</name>
<organism evidence="3 4">
    <name type="scientific">Halobacillus andaensis</name>
    <dbReference type="NCBI Taxonomy" id="1176239"/>
    <lineage>
        <taxon>Bacteria</taxon>
        <taxon>Bacillati</taxon>
        <taxon>Bacillota</taxon>
        <taxon>Bacilli</taxon>
        <taxon>Bacillales</taxon>
        <taxon>Bacillaceae</taxon>
        <taxon>Halobacillus</taxon>
    </lineage>
</organism>
<reference evidence="3" key="2">
    <citation type="submission" date="2020-09" db="EMBL/GenBank/DDBJ databases">
        <authorList>
            <person name="Sun Q."/>
            <person name="Zhou Y."/>
        </authorList>
    </citation>
    <scope>NUCLEOTIDE SEQUENCE</scope>
    <source>
        <strain evidence="3">CGMCC 1.12153</strain>
    </source>
</reference>
<evidence type="ECO:0000313" key="3">
    <source>
        <dbReference type="EMBL" id="GGF09742.1"/>
    </source>
</evidence>
<accession>A0A917EV42</accession>
<dbReference type="Proteomes" id="UP000660110">
    <property type="component" value="Unassembled WGS sequence"/>
</dbReference>
<dbReference type="PROSITE" id="PS51257">
    <property type="entry name" value="PROKAR_LIPOPROTEIN"/>
    <property type="match status" value="1"/>
</dbReference>
<evidence type="ECO:0000313" key="4">
    <source>
        <dbReference type="Proteomes" id="UP000660110"/>
    </source>
</evidence>
<feature type="chain" id="PRO_5037434949" description="Lipoprotein" evidence="2">
    <location>
        <begin position="24"/>
        <end position="132"/>
    </location>
</feature>
<proteinExistence type="predicted"/>
<sequence length="132" mass="14676">MKRWMIILGVSTLLVVTGCSSNAGDESNDSNESADSGSEEENEIKKDILNWQKNMANTLRPEQSQITNFETMLGDEEADEETVKEAGENAKTAAKDASYKVVDYSVSEDINDEVAEDIKQALPSLQEYYEEI</sequence>
<dbReference type="AlphaFoldDB" id="A0A917EV42"/>
<dbReference type="EMBL" id="BMEL01000001">
    <property type="protein sequence ID" value="GGF09742.1"/>
    <property type="molecule type" value="Genomic_DNA"/>
</dbReference>
<evidence type="ECO:0000256" key="1">
    <source>
        <dbReference type="SAM" id="MobiDB-lite"/>
    </source>
</evidence>
<evidence type="ECO:0000256" key="2">
    <source>
        <dbReference type="SAM" id="SignalP"/>
    </source>
</evidence>
<gene>
    <name evidence="3" type="ORF">GCM10010954_05260</name>
</gene>
<feature type="region of interest" description="Disordered" evidence="1">
    <location>
        <begin position="21"/>
        <end position="44"/>
    </location>
</feature>
<dbReference type="RefSeq" id="WP_188375903.1">
    <property type="nucleotide sequence ID" value="NZ_BMEL01000001.1"/>
</dbReference>
<comment type="caution">
    <text evidence="3">The sequence shown here is derived from an EMBL/GenBank/DDBJ whole genome shotgun (WGS) entry which is preliminary data.</text>
</comment>
<keyword evidence="4" id="KW-1185">Reference proteome</keyword>
<reference evidence="3" key="1">
    <citation type="journal article" date="2014" name="Int. J. Syst. Evol. Microbiol.">
        <title>Complete genome sequence of Corynebacterium casei LMG S-19264T (=DSM 44701T), isolated from a smear-ripened cheese.</title>
        <authorList>
            <consortium name="US DOE Joint Genome Institute (JGI-PGF)"/>
            <person name="Walter F."/>
            <person name="Albersmeier A."/>
            <person name="Kalinowski J."/>
            <person name="Ruckert C."/>
        </authorList>
    </citation>
    <scope>NUCLEOTIDE SEQUENCE</scope>
    <source>
        <strain evidence="3">CGMCC 1.12153</strain>
    </source>
</reference>
<keyword evidence="2" id="KW-0732">Signal</keyword>